<feature type="domain" description="NAD(P)-binding" evidence="1">
    <location>
        <begin position="7"/>
        <end position="164"/>
    </location>
</feature>
<proteinExistence type="predicted"/>
<keyword evidence="3" id="KW-1185">Reference proteome</keyword>
<dbReference type="Gene3D" id="3.40.50.720">
    <property type="entry name" value="NAD(P)-binding Rossmann-like Domain"/>
    <property type="match status" value="1"/>
</dbReference>
<dbReference type="EMBL" id="JAGGDJ010000002">
    <property type="protein sequence ID" value="MBO7743450.1"/>
    <property type="molecule type" value="Genomic_DNA"/>
</dbReference>
<dbReference type="Proteomes" id="UP000670947">
    <property type="component" value="Unassembled WGS sequence"/>
</dbReference>
<protein>
    <submittedName>
        <fullName evidence="2">NAD(P)H-binding protein</fullName>
    </submittedName>
</protein>
<name>A0ABS3W584_9BACL</name>
<reference evidence="2 3" key="1">
    <citation type="submission" date="2021-03" db="EMBL/GenBank/DDBJ databases">
        <title>Paenibacillus artemisicola MWE-103 whole genome sequence.</title>
        <authorList>
            <person name="Ham Y.J."/>
        </authorList>
    </citation>
    <scope>NUCLEOTIDE SEQUENCE [LARGE SCALE GENOMIC DNA]</scope>
    <source>
        <strain evidence="2 3">MWE-103</strain>
    </source>
</reference>
<comment type="caution">
    <text evidence="2">The sequence shown here is derived from an EMBL/GenBank/DDBJ whole genome shotgun (WGS) entry which is preliminary data.</text>
</comment>
<evidence type="ECO:0000313" key="3">
    <source>
        <dbReference type="Proteomes" id="UP000670947"/>
    </source>
</evidence>
<dbReference type="InterPro" id="IPR051606">
    <property type="entry name" value="Polyketide_Oxido-like"/>
</dbReference>
<dbReference type="PANTHER" id="PTHR43355:SF7">
    <property type="entry name" value="NAD(P)-BINDING DOMAIN-CONTAINING PROTEIN"/>
    <property type="match status" value="1"/>
</dbReference>
<dbReference type="PANTHER" id="PTHR43355">
    <property type="entry name" value="FLAVIN REDUCTASE (NADPH)"/>
    <property type="match status" value="1"/>
</dbReference>
<accession>A0ABS3W584</accession>
<evidence type="ECO:0000259" key="1">
    <source>
        <dbReference type="Pfam" id="PF13460"/>
    </source>
</evidence>
<dbReference type="Pfam" id="PF13460">
    <property type="entry name" value="NAD_binding_10"/>
    <property type="match status" value="1"/>
</dbReference>
<gene>
    <name evidence="2" type="ORF">I8J29_04540</name>
</gene>
<evidence type="ECO:0000313" key="2">
    <source>
        <dbReference type="EMBL" id="MBO7743450.1"/>
    </source>
</evidence>
<dbReference type="InterPro" id="IPR016040">
    <property type="entry name" value="NAD(P)-bd_dom"/>
</dbReference>
<organism evidence="2 3">
    <name type="scientific">Paenibacillus artemisiicola</name>
    <dbReference type="NCBI Taxonomy" id="1172618"/>
    <lineage>
        <taxon>Bacteria</taxon>
        <taxon>Bacillati</taxon>
        <taxon>Bacillota</taxon>
        <taxon>Bacilli</taxon>
        <taxon>Bacillales</taxon>
        <taxon>Paenibacillaceae</taxon>
        <taxon>Paenibacillus</taxon>
    </lineage>
</organism>
<dbReference type="InterPro" id="IPR036291">
    <property type="entry name" value="NAD(P)-bd_dom_sf"/>
</dbReference>
<dbReference type="RefSeq" id="WP_208846478.1">
    <property type="nucleotide sequence ID" value="NZ_JAGGDJ010000002.1"/>
</dbReference>
<dbReference type="SUPFAM" id="SSF51735">
    <property type="entry name" value="NAD(P)-binding Rossmann-fold domains"/>
    <property type="match status" value="1"/>
</dbReference>
<sequence length="248" mass="27091">MKIMVFGATGNTGRRVLAQGLQSGHEMTAFVRNPRKLRDQLGEHAAGQVRVIAAEMTDPATVGAALAQQDAAILAAGHAGQGEEFVRIVDTVISQCESQPRFSGRVWIMGGAGLLDIPHTALIGNDLPGFPPEFQTHNRNFERLRRSALDWSVMCPGTMTESREHPEPVRLRVTTDILPVPVPEAIRAYSEAEIAGHLFSRLHELNVAYDDVASWMLDHLELGGPFKRKRVGLAYQRTAPALRGDGEA</sequence>